<dbReference type="AlphaFoldDB" id="A0A6I8U8F3"/>
<dbReference type="InParanoid" id="A0A6I8U8F3"/>
<proteinExistence type="predicted"/>
<reference evidence="1" key="2">
    <citation type="submission" date="2020-05" db="UniProtKB">
        <authorList>
            <consortium name="EnsemblMetazoa"/>
        </authorList>
    </citation>
    <scope>IDENTIFICATION</scope>
    <source>
        <strain evidence="1">LVP_AGWG</strain>
    </source>
</reference>
<name>A0A6I8U8F3_AEDAE</name>
<gene>
    <name evidence="1" type="primary">110676870</name>
</gene>
<dbReference type="OrthoDB" id="7757509at2759"/>
<reference evidence="1 2" key="1">
    <citation type="submission" date="2017-06" db="EMBL/GenBank/DDBJ databases">
        <title>Aedes aegypti genome working group (AGWG) sequencing and assembly.</title>
        <authorList>
            <consortium name="Aedes aegypti Genome Working Group (AGWG)"/>
            <person name="Matthews B.J."/>
        </authorList>
    </citation>
    <scope>NUCLEOTIDE SEQUENCE [LARGE SCALE GENOMIC DNA]</scope>
    <source>
        <strain evidence="1 2">LVP_AGWG</strain>
    </source>
</reference>
<dbReference type="Proteomes" id="UP000008820">
    <property type="component" value="Chromosome 2"/>
</dbReference>
<evidence type="ECO:0000313" key="2">
    <source>
        <dbReference type="Proteomes" id="UP000008820"/>
    </source>
</evidence>
<dbReference type="EnsemblMetazoa" id="AAEL025462-RA">
    <property type="protein sequence ID" value="AAEL025462-PA"/>
    <property type="gene ID" value="AAEL025462"/>
</dbReference>
<sequence>MAGKSKETVEVIVDDIVADPELIEEHDPELQELILGEWNLDAAIYSILVGHGITVGYLKDIDDAALSEIFSVIKWTGHKYALRKKLQSWPESSFYSTNASHEHGHTSSTSNPGPSNHCLLPSSVTRSHLEDVLERNEKGKIVRNYYEKHHQLDTEHKKYLAHTIVDYYIANDRYFTLTDMARFAHYIVERFPSELAEIYFNPRDNSIGKKHPSGLLYDRFHNRNKKSLLERKRKSNDDIDHWKEYEAKAVALSVEDIERQNCHKNWLRNNQQPAEKVTQLWKESLLLRMRTIVQDTEVDKKNVLAEWPRLTDENGYLLIDADFCSIYGELGDLSNIFNVWEGFVERFLQYVEQKGLNDDYSRELYSRLHETNIPKDSRDFICCTIFHGIVKPVRTSSRKLPTILQAQTDMCYACKTEQDFSEAVAELRDEYEANAVQFFPRIFVIGGTEHLFAFYVVTAKFQYKLPSFLRCIDLVVKLKFVLNYNFPESCELFWYFVAKHFYNVGYSRKARNSQLLQLFAYLKDG</sequence>
<keyword evidence="2" id="KW-1185">Reference proteome</keyword>
<organism evidence="1 2">
    <name type="scientific">Aedes aegypti</name>
    <name type="common">Yellowfever mosquito</name>
    <name type="synonym">Culex aegypti</name>
    <dbReference type="NCBI Taxonomy" id="7159"/>
    <lineage>
        <taxon>Eukaryota</taxon>
        <taxon>Metazoa</taxon>
        <taxon>Ecdysozoa</taxon>
        <taxon>Arthropoda</taxon>
        <taxon>Hexapoda</taxon>
        <taxon>Insecta</taxon>
        <taxon>Pterygota</taxon>
        <taxon>Neoptera</taxon>
        <taxon>Endopterygota</taxon>
        <taxon>Diptera</taxon>
        <taxon>Nematocera</taxon>
        <taxon>Culicoidea</taxon>
        <taxon>Culicidae</taxon>
        <taxon>Culicinae</taxon>
        <taxon>Aedini</taxon>
        <taxon>Aedes</taxon>
        <taxon>Stegomyia</taxon>
    </lineage>
</organism>
<protein>
    <submittedName>
        <fullName evidence="1">Uncharacterized protein</fullName>
    </submittedName>
</protein>
<evidence type="ECO:0000313" key="1">
    <source>
        <dbReference type="EnsemblMetazoa" id="AAEL025462-PA"/>
    </source>
</evidence>
<accession>A0A6I8U8F3</accession>